<gene>
    <name evidence="1" type="ORF">AVDCRST_MAG76-810</name>
</gene>
<sequence>MDTPRLPDAAVRLLLHVVDTEADFGVCTGETVGLGVNGLSARLSDPLPSSCETTVHVELPDGRDVVAPAVVAAGESDGKGWTYRLVFGHLEPADFEAIRALIPAA</sequence>
<organism evidence="1">
    <name type="scientific">uncultured Acidimicrobiales bacterium</name>
    <dbReference type="NCBI Taxonomy" id="310071"/>
    <lineage>
        <taxon>Bacteria</taxon>
        <taxon>Bacillati</taxon>
        <taxon>Actinomycetota</taxon>
        <taxon>Acidimicrobiia</taxon>
        <taxon>Acidimicrobiales</taxon>
        <taxon>environmental samples</taxon>
    </lineage>
</organism>
<proteinExistence type="predicted"/>
<dbReference type="AlphaFoldDB" id="A0A6J4HKD5"/>
<reference evidence="1" key="1">
    <citation type="submission" date="2020-02" db="EMBL/GenBank/DDBJ databases">
        <authorList>
            <person name="Meier V. D."/>
        </authorList>
    </citation>
    <scope>NUCLEOTIDE SEQUENCE</scope>
    <source>
        <strain evidence="1">AVDCRST_MAG76</strain>
    </source>
</reference>
<evidence type="ECO:0008006" key="2">
    <source>
        <dbReference type="Google" id="ProtNLM"/>
    </source>
</evidence>
<dbReference type="EMBL" id="CADCSZ010000050">
    <property type="protein sequence ID" value="CAA9223786.1"/>
    <property type="molecule type" value="Genomic_DNA"/>
</dbReference>
<evidence type="ECO:0000313" key="1">
    <source>
        <dbReference type="EMBL" id="CAA9223786.1"/>
    </source>
</evidence>
<accession>A0A6J4HKD5</accession>
<protein>
    <recommendedName>
        <fullName evidence="2">PilZ domain-containing protein</fullName>
    </recommendedName>
</protein>
<name>A0A6J4HKD5_9ACTN</name>